<evidence type="ECO:0000313" key="2">
    <source>
        <dbReference type="Proteomes" id="UP000077885"/>
    </source>
</evidence>
<keyword evidence="2" id="KW-1185">Reference proteome</keyword>
<name>A0A1A9S1C8_9NEIS</name>
<dbReference type="STRING" id="1795827.A7P95_01695"/>
<evidence type="ECO:0000313" key="1">
    <source>
        <dbReference type="EMBL" id="OAM31230.1"/>
    </source>
</evidence>
<protein>
    <submittedName>
        <fullName evidence="1">Uncharacterized protein</fullName>
    </submittedName>
</protein>
<organism evidence="1 2">
    <name type="scientific">Eikenella longinqua</name>
    <dbReference type="NCBI Taxonomy" id="1795827"/>
    <lineage>
        <taxon>Bacteria</taxon>
        <taxon>Pseudomonadati</taxon>
        <taxon>Pseudomonadota</taxon>
        <taxon>Betaproteobacteria</taxon>
        <taxon>Neisseriales</taxon>
        <taxon>Neisseriaceae</taxon>
        <taxon>Eikenella</taxon>
    </lineage>
</organism>
<sequence>MAAAALRLSNNLRGRLLSALVWTGLAAGLCALLRQVGLDVPLLFNRLVAETLAAVLPWPGEKLAQLMAVPYAREETWGDYTGERGEDW</sequence>
<dbReference type="AlphaFoldDB" id="A0A1A9S1C8"/>
<proteinExistence type="predicted"/>
<comment type="caution">
    <text evidence="1">The sequence shown here is derived from an EMBL/GenBank/DDBJ whole genome shotgun (WGS) entry which is preliminary data.</text>
</comment>
<reference evidence="2" key="1">
    <citation type="submission" date="2016-05" db="EMBL/GenBank/DDBJ databases">
        <title>Draft genome of Corynebacterium afermentans subsp. afermentans LCDC 88199T.</title>
        <authorList>
            <person name="Bernier A.-M."/>
            <person name="Bernard K."/>
        </authorList>
    </citation>
    <scope>NUCLEOTIDE SEQUENCE [LARGE SCALE GENOMIC DNA]</scope>
    <source>
        <strain evidence="2">NML02-A-017</strain>
    </source>
</reference>
<accession>A0A1A9S1C8</accession>
<dbReference type="EMBL" id="LXSL01000011">
    <property type="protein sequence ID" value="OAM31230.1"/>
    <property type="molecule type" value="Genomic_DNA"/>
</dbReference>
<gene>
    <name evidence="1" type="ORF">A7P95_01695</name>
</gene>
<dbReference type="Proteomes" id="UP000077885">
    <property type="component" value="Unassembled WGS sequence"/>
</dbReference>